<keyword evidence="7 8" id="KW-0472">Membrane</keyword>
<dbReference type="SUPFAM" id="SSF103506">
    <property type="entry name" value="Mitochondrial carrier"/>
    <property type="match status" value="1"/>
</dbReference>
<evidence type="ECO:0000313" key="12">
    <source>
        <dbReference type="Proteomes" id="UP001341840"/>
    </source>
</evidence>
<keyword evidence="12" id="KW-1185">Reference proteome</keyword>
<dbReference type="Proteomes" id="UP001341840">
    <property type="component" value="Unassembled WGS sequence"/>
</dbReference>
<name>A0ABU6USA3_9FABA</name>
<keyword evidence="5" id="KW-0677">Repeat</keyword>
<dbReference type="EMBL" id="JASCZI010121868">
    <property type="protein sequence ID" value="MED6163175.1"/>
    <property type="molecule type" value="Genomic_DNA"/>
</dbReference>
<reference evidence="11 12" key="1">
    <citation type="journal article" date="2023" name="Plants (Basel)">
        <title>Bridging the Gap: Combining Genomics and Transcriptomics Approaches to Understand Stylosanthes scabra, an Orphan Legume from the Brazilian Caatinga.</title>
        <authorList>
            <person name="Ferreira-Neto J.R.C."/>
            <person name="da Silva M.D."/>
            <person name="Binneck E."/>
            <person name="de Melo N.F."/>
            <person name="da Silva R.H."/>
            <person name="de Melo A.L.T.M."/>
            <person name="Pandolfi V."/>
            <person name="Bustamante F.O."/>
            <person name="Brasileiro-Vidal A.C."/>
            <person name="Benko-Iseppon A.M."/>
        </authorList>
    </citation>
    <scope>NUCLEOTIDE SEQUENCE [LARGE SCALE GENOMIC DNA]</scope>
    <source>
        <tissue evidence="11">Leaves</tissue>
    </source>
</reference>
<dbReference type="Gene3D" id="1.50.40.10">
    <property type="entry name" value="Mitochondrial carrier domain"/>
    <property type="match status" value="1"/>
</dbReference>
<evidence type="ECO:0000256" key="6">
    <source>
        <dbReference type="ARBA" id="ARBA00022989"/>
    </source>
</evidence>
<keyword evidence="3 9" id="KW-0813">Transport</keyword>
<dbReference type="PROSITE" id="PS50920">
    <property type="entry name" value="SOLCAR"/>
    <property type="match status" value="3"/>
</dbReference>
<feature type="repeat" description="Solcar" evidence="8">
    <location>
        <begin position="198"/>
        <end position="288"/>
    </location>
</feature>
<evidence type="ECO:0000256" key="9">
    <source>
        <dbReference type="RuleBase" id="RU000488"/>
    </source>
</evidence>
<keyword evidence="4 8" id="KW-0812">Transmembrane</keyword>
<dbReference type="Pfam" id="PF00153">
    <property type="entry name" value="Mito_carr"/>
    <property type="match status" value="3"/>
</dbReference>
<gene>
    <name evidence="11" type="ORF">PIB30_077383</name>
</gene>
<comment type="caution">
    <text evidence="11">The sequence shown here is derived from an EMBL/GenBank/DDBJ whole genome shotgun (WGS) entry which is preliminary data.</text>
</comment>
<sequence>MEDEKKKKRSRVEPVLIGATMLTTTLLQPLHMVKLRMQIGQGSGAQIASNMLKSEGGYSAFYKGFSAALLRVPLYHVVRVGSYSILATIAIEANDRKPLSHRQNAMYLTTAAAMAWAFTMPIELAHIRMQADATFSTTERRNYTNLFNALGRVIADEGMQALWRGLGPSFAQSLVLASGSVSCYFPSYRYLKGSLGCGDTTSNIGASAISSYFGCGLSLPFDYVKTQLQTMQPDAYGKYPYTGFFDCARKTFKTGGVAKFYSGFYFYYFRVAPSTMLMLFFEKLLGRLDASVSGKKVTVNARW</sequence>
<comment type="similarity">
    <text evidence="2 9">Belongs to the mitochondrial carrier (TC 2.A.29) family.</text>
</comment>
<evidence type="ECO:0000256" key="7">
    <source>
        <dbReference type="ARBA" id="ARBA00023136"/>
    </source>
</evidence>
<feature type="repeat" description="Solcar" evidence="8">
    <location>
        <begin position="103"/>
        <end position="190"/>
    </location>
</feature>
<evidence type="ECO:0000256" key="8">
    <source>
        <dbReference type="PROSITE-ProRule" id="PRU00282"/>
    </source>
</evidence>
<feature type="transmembrane region" description="Helical" evidence="10">
    <location>
        <begin position="74"/>
        <end position="93"/>
    </location>
</feature>
<feature type="transmembrane region" description="Helical" evidence="10">
    <location>
        <begin position="105"/>
        <end position="122"/>
    </location>
</feature>
<keyword evidence="6 10" id="KW-1133">Transmembrane helix</keyword>
<evidence type="ECO:0000256" key="2">
    <source>
        <dbReference type="ARBA" id="ARBA00006375"/>
    </source>
</evidence>
<organism evidence="11 12">
    <name type="scientific">Stylosanthes scabra</name>
    <dbReference type="NCBI Taxonomy" id="79078"/>
    <lineage>
        <taxon>Eukaryota</taxon>
        <taxon>Viridiplantae</taxon>
        <taxon>Streptophyta</taxon>
        <taxon>Embryophyta</taxon>
        <taxon>Tracheophyta</taxon>
        <taxon>Spermatophyta</taxon>
        <taxon>Magnoliopsida</taxon>
        <taxon>eudicotyledons</taxon>
        <taxon>Gunneridae</taxon>
        <taxon>Pentapetalae</taxon>
        <taxon>rosids</taxon>
        <taxon>fabids</taxon>
        <taxon>Fabales</taxon>
        <taxon>Fabaceae</taxon>
        <taxon>Papilionoideae</taxon>
        <taxon>50 kb inversion clade</taxon>
        <taxon>dalbergioids sensu lato</taxon>
        <taxon>Dalbergieae</taxon>
        <taxon>Pterocarpus clade</taxon>
        <taxon>Stylosanthes</taxon>
    </lineage>
</organism>
<accession>A0ABU6USA3</accession>
<evidence type="ECO:0000256" key="5">
    <source>
        <dbReference type="ARBA" id="ARBA00022737"/>
    </source>
</evidence>
<comment type="subcellular location">
    <subcellularLocation>
        <location evidence="1">Membrane</location>
        <topology evidence="1">Multi-pass membrane protein</topology>
    </subcellularLocation>
</comment>
<evidence type="ECO:0000256" key="3">
    <source>
        <dbReference type="ARBA" id="ARBA00022448"/>
    </source>
</evidence>
<dbReference type="InterPro" id="IPR023395">
    <property type="entry name" value="MCP_dom_sf"/>
</dbReference>
<evidence type="ECO:0000256" key="4">
    <source>
        <dbReference type="ARBA" id="ARBA00022692"/>
    </source>
</evidence>
<evidence type="ECO:0000256" key="1">
    <source>
        <dbReference type="ARBA" id="ARBA00004141"/>
    </source>
</evidence>
<evidence type="ECO:0000256" key="10">
    <source>
        <dbReference type="SAM" id="Phobius"/>
    </source>
</evidence>
<feature type="repeat" description="Solcar" evidence="8">
    <location>
        <begin position="7"/>
        <end position="89"/>
    </location>
</feature>
<evidence type="ECO:0000313" key="11">
    <source>
        <dbReference type="EMBL" id="MED6163175.1"/>
    </source>
</evidence>
<dbReference type="InterPro" id="IPR050391">
    <property type="entry name" value="Mito_Metabolite_Transporter"/>
</dbReference>
<protein>
    <submittedName>
        <fullName evidence="11">Uncharacterized protein</fullName>
    </submittedName>
</protein>
<proteinExistence type="inferred from homology"/>
<dbReference type="InterPro" id="IPR018108">
    <property type="entry name" value="MCP_transmembrane"/>
</dbReference>
<dbReference type="PANTHER" id="PTHR45618">
    <property type="entry name" value="MITOCHONDRIAL DICARBOXYLATE CARRIER-RELATED"/>
    <property type="match status" value="1"/>
</dbReference>